<keyword evidence="1" id="KW-1133">Transmembrane helix</keyword>
<dbReference type="EMBL" id="BPMT01000019">
    <property type="protein sequence ID" value="GIZ94550.1"/>
    <property type="molecule type" value="Genomic_DNA"/>
</dbReference>
<dbReference type="AlphaFoldDB" id="A0AA37CHL6"/>
<sequence length="200" mass="21923">MLLRNLSLQTKRLLAFTLVNLISIAAFISYAQYAKSLDIRAQMDNRLRAAAHAVPRLLGDGYLERARSADGLKEGEYLGQVRNLGEYAAEVDLKYAYTMMVDAGGQVQFDEYTDSYGSFRSIFLPLRTVGGQPFVVGVDVTLDSLQQAIHDSLPSLLLIGAATLGVGLLLSWLAARMLVHGILLLTGQLNRIADHRDLSP</sequence>
<dbReference type="Proteomes" id="UP000887212">
    <property type="component" value="Unassembled WGS sequence"/>
</dbReference>
<keyword evidence="1" id="KW-0812">Transmembrane</keyword>
<feature type="transmembrane region" description="Helical" evidence="1">
    <location>
        <begin position="12"/>
        <end position="33"/>
    </location>
</feature>
<protein>
    <submittedName>
        <fullName evidence="2">Uncharacterized protein</fullName>
    </submittedName>
</protein>
<evidence type="ECO:0000313" key="5">
    <source>
        <dbReference type="Proteomes" id="UP000887228"/>
    </source>
</evidence>
<accession>A0AA37CHL6</accession>
<proteinExistence type="predicted"/>
<evidence type="ECO:0000256" key="1">
    <source>
        <dbReference type="SAM" id="Phobius"/>
    </source>
</evidence>
<reference evidence="2 5" key="1">
    <citation type="submission" date="2021-07" db="EMBL/GenBank/DDBJ databases">
        <title>Whole genome sequencing of carbapenem-resistant Pseudomonas spp. isolated in Japan.</title>
        <authorList>
            <person name="Suzuki M."/>
            <person name="Maehana S."/>
            <person name="Kitasato H."/>
        </authorList>
    </citation>
    <scope>NUCLEOTIDE SEQUENCE</scope>
    <source>
        <strain evidence="2">KAM435</strain>
        <strain evidence="3 5">KAM436</strain>
    </source>
</reference>
<keyword evidence="1" id="KW-0472">Membrane</keyword>
<evidence type="ECO:0000313" key="4">
    <source>
        <dbReference type="Proteomes" id="UP000887212"/>
    </source>
</evidence>
<evidence type="ECO:0000313" key="2">
    <source>
        <dbReference type="EMBL" id="GIZ90067.1"/>
    </source>
</evidence>
<organism evidence="2 4">
    <name type="scientific">Aquipseudomonas alcaligenes</name>
    <name type="common">Pseudomonas alcaligenes</name>
    <dbReference type="NCBI Taxonomy" id="43263"/>
    <lineage>
        <taxon>Bacteria</taxon>
        <taxon>Pseudomonadati</taxon>
        <taxon>Pseudomonadota</taxon>
        <taxon>Gammaproteobacteria</taxon>
        <taxon>Pseudomonadales</taxon>
        <taxon>Pseudomonadaceae</taxon>
        <taxon>Aquipseudomonas</taxon>
    </lineage>
</organism>
<feature type="transmembrane region" description="Helical" evidence="1">
    <location>
        <begin position="156"/>
        <end position="175"/>
    </location>
</feature>
<dbReference type="EMBL" id="BPMS01000019">
    <property type="protein sequence ID" value="GIZ90067.1"/>
    <property type="molecule type" value="Genomic_DNA"/>
</dbReference>
<comment type="caution">
    <text evidence="2">The sequence shown here is derived from an EMBL/GenBank/DDBJ whole genome shotgun (WGS) entry which is preliminary data.</text>
</comment>
<dbReference type="Proteomes" id="UP000887228">
    <property type="component" value="Unassembled WGS sequence"/>
</dbReference>
<gene>
    <name evidence="2" type="ORF">KAM435_33940</name>
    <name evidence="3" type="ORF">KAM436_35180</name>
</gene>
<evidence type="ECO:0000313" key="3">
    <source>
        <dbReference type="EMBL" id="GIZ94550.1"/>
    </source>
</evidence>
<name>A0AA37CHL6_AQUAC</name>
<dbReference type="RefSeq" id="WP_203790610.1">
    <property type="nucleotide sequence ID" value="NZ_AP024354.1"/>
</dbReference>